<reference evidence="2" key="2">
    <citation type="submission" date="2016-02" db="EMBL/GenBank/DDBJ databases">
        <title>Genome sequence of Clostridium beijerinckii strain 59B.</title>
        <authorList>
            <person name="Little G.T."/>
            <person name="Minton N.P."/>
        </authorList>
    </citation>
    <scope>NUCLEOTIDE SEQUENCE</scope>
    <source>
        <strain evidence="2">NCIMB 14988</strain>
    </source>
</reference>
<accession>A0A0B5QR28</accession>
<reference evidence="4" key="1">
    <citation type="submission" date="2014-12" db="EMBL/GenBank/DDBJ databases">
        <title>Genome sequence of Clostridium beijerinckii strain 59B.</title>
        <authorList>
            <person name="Little G.T."/>
            <person name="Minton N.P."/>
        </authorList>
    </citation>
    <scope>NUCLEOTIDE SEQUENCE [LARGE SCALE GENOMIC DNA]</scope>
    <source>
        <strain evidence="4">59B</strain>
    </source>
</reference>
<evidence type="ECO:0000313" key="3">
    <source>
        <dbReference type="EMBL" id="NRV10734.1"/>
    </source>
</evidence>
<dbReference type="STRING" id="1520.LF65_03950"/>
<keyword evidence="1" id="KW-1133">Transmembrane helix</keyword>
<keyword evidence="1" id="KW-0812">Transmembrane</keyword>
<dbReference type="EMBL" id="CP010086">
    <property type="protein sequence ID" value="AJH00498.1"/>
    <property type="molecule type" value="Genomic_DNA"/>
</dbReference>
<reference evidence="3" key="3">
    <citation type="submission" date="2020-05" db="EMBL/GenBank/DDBJ databases">
        <title>Genomic insights into acetone-butanol-ethanol (ABE) fermentation by sequencing solventogenic clostridia strains.</title>
        <authorList>
            <person name="Brown S."/>
        </authorList>
    </citation>
    <scope>NUCLEOTIDE SEQUENCE</scope>
    <source>
        <strain evidence="3">DJ126</strain>
    </source>
</reference>
<dbReference type="KEGG" id="cbei:LF65_03950"/>
<protein>
    <recommendedName>
        <fullName evidence="5">DUF1453 domain-containing protein</fullName>
    </recommendedName>
</protein>
<evidence type="ECO:0000313" key="2">
    <source>
        <dbReference type="EMBL" id="AJH00498.1"/>
    </source>
</evidence>
<organism evidence="2 4">
    <name type="scientific">Clostridium beijerinckii</name>
    <name type="common">Clostridium MP</name>
    <dbReference type="NCBI Taxonomy" id="1520"/>
    <lineage>
        <taxon>Bacteria</taxon>
        <taxon>Bacillati</taxon>
        <taxon>Bacillota</taxon>
        <taxon>Clostridia</taxon>
        <taxon>Eubacteriales</taxon>
        <taxon>Clostridiaceae</taxon>
        <taxon>Clostridium</taxon>
    </lineage>
</organism>
<evidence type="ECO:0008006" key="5">
    <source>
        <dbReference type="Google" id="ProtNLM"/>
    </source>
</evidence>
<dbReference type="Proteomes" id="UP000031866">
    <property type="component" value="Chromosome"/>
</dbReference>
<feature type="transmembrane region" description="Helical" evidence="1">
    <location>
        <begin position="38"/>
        <end position="55"/>
    </location>
</feature>
<dbReference type="RefSeq" id="WP_041898294.1">
    <property type="nucleotide sequence ID" value="NZ_CP010086.2"/>
</dbReference>
<dbReference type="OrthoDB" id="2243560at2"/>
<feature type="transmembrane region" description="Helical" evidence="1">
    <location>
        <begin position="61"/>
        <end position="86"/>
    </location>
</feature>
<dbReference type="EMBL" id="JABSXK010000001">
    <property type="protein sequence ID" value="NRV10734.1"/>
    <property type="molecule type" value="Genomic_DNA"/>
</dbReference>
<name>A0A0B5QR28_CLOBE</name>
<dbReference type="Proteomes" id="UP000821656">
    <property type="component" value="Unassembled WGS sequence"/>
</dbReference>
<gene>
    <name evidence="3" type="ORF">DFH45_003697</name>
    <name evidence="2" type="ORF">LF65_03950</name>
</gene>
<feature type="transmembrane region" description="Helical" evidence="1">
    <location>
        <begin position="106"/>
        <end position="128"/>
    </location>
</feature>
<dbReference type="AlphaFoldDB" id="A0A0B5QR28"/>
<sequence>MMIINIISEVFSQTPFYVWVIFIYLLKRGIKASKDGELSLPKMFIMPSIFIIWGLEKLLTNFNYIGISMIFYTICMCFGTLISYYLYSRYRKIYIKDGSLYKTGSYLPITIMMTNFFAKYLLNVAMAVNPLLYSTLFFNIFYSLLSGFSVGLFIGGILQAYKSYSNLKALA</sequence>
<evidence type="ECO:0000256" key="1">
    <source>
        <dbReference type="SAM" id="Phobius"/>
    </source>
</evidence>
<feature type="transmembrane region" description="Helical" evidence="1">
    <location>
        <begin position="140"/>
        <end position="161"/>
    </location>
</feature>
<evidence type="ECO:0000313" key="4">
    <source>
        <dbReference type="Proteomes" id="UP000031866"/>
    </source>
</evidence>
<proteinExistence type="predicted"/>
<keyword evidence="1" id="KW-0472">Membrane</keyword>
<feature type="transmembrane region" description="Helical" evidence="1">
    <location>
        <begin position="6"/>
        <end position="26"/>
    </location>
</feature>